<evidence type="ECO:0000259" key="1">
    <source>
        <dbReference type="Pfam" id="PF04669"/>
    </source>
</evidence>
<feature type="domain" description="Polysaccharide biosynthesis" evidence="1">
    <location>
        <begin position="18"/>
        <end position="142"/>
    </location>
</feature>
<comment type="caution">
    <text evidence="2">The sequence shown here is derived from an EMBL/GenBank/DDBJ whole genome shotgun (WGS) entry which is preliminary data.</text>
</comment>
<evidence type="ECO:0000313" key="3">
    <source>
        <dbReference type="Proteomes" id="UP001152747"/>
    </source>
</evidence>
<gene>
    <name evidence="2" type="ORF">CAMP_LOCUS184</name>
</gene>
<dbReference type="OrthoDB" id="10248897at2759"/>
<dbReference type="Proteomes" id="UP001152747">
    <property type="component" value="Unassembled WGS sequence"/>
</dbReference>
<dbReference type="EMBL" id="CANHGI010000001">
    <property type="protein sequence ID" value="CAI5437547.1"/>
    <property type="molecule type" value="Genomic_DNA"/>
</dbReference>
<sequence>MEEVDYGDAERYVNDESIEIAWAMKAGERSNVHMNLIMRCDTRVLRLNKMQPEILKAFREIFPDMNVEKVTTAELKDGGMKEKWREFCELFKESVEDYSMGTLMRIEANKAYSPDNTVVVPRIIYLAIEMSRNVEGINENVKQQYIDHYNSLESL</sequence>
<organism evidence="2 3">
    <name type="scientific">Caenorhabditis angaria</name>
    <dbReference type="NCBI Taxonomy" id="860376"/>
    <lineage>
        <taxon>Eukaryota</taxon>
        <taxon>Metazoa</taxon>
        <taxon>Ecdysozoa</taxon>
        <taxon>Nematoda</taxon>
        <taxon>Chromadorea</taxon>
        <taxon>Rhabditida</taxon>
        <taxon>Rhabditina</taxon>
        <taxon>Rhabditomorpha</taxon>
        <taxon>Rhabditoidea</taxon>
        <taxon>Rhabditidae</taxon>
        <taxon>Peloderinae</taxon>
        <taxon>Caenorhabditis</taxon>
    </lineage>
</organism>
<dbReference type="GO" id="GO:0005737">
    <property type="term" value="C:cytoplasm"/>
    <property type="evidence" value="ECO:0007669"/>
    <property type="project" value="TreeGrafter"/>
</dbReference>
<reference evidence="2" key="1">
    <citation type="submission" date="2022-11" db="EMBL/GenBank/DDBJ databases">
        <authorList>
            <person name="Kikuchi T."/>
        </authorList>
    </citation>
    <scope>NUCLEOTIDE SEQUENCE</scope>
    <source>
        <strain evidence="2">PS1010</strain>
    </source>
</reference>
<evidence type="ECO:0000313" key="2">
    <source>
        <dbReference type="EMBL" id="CAI5437547.1"/>
    </source>
</evidence>
<accession>A0A9P1I3I4</accession>
<proteinExistence type="predicted"/>
<dbReference type="AlphaFoldDB" id="A0A9P1I3I4"/>
<dbReference type="InterPro" id="IPR008476">
    <property type="entry name" value="PBDC1_metazoa/fungi"/>
</dbReference>
<dbReference type="Gene3D" id="1.10.3560.10">
    <property type="entry name" value="yst0336 like domain"/>
    <property type="match status" value="1"/>
</dbReference>
<keyword evidence="3" id="KW-1185">Reference proteome</keyword>
<name>A0A9P1I3I4_9PELO</name>
<protein>
    <recommendedName>
        <fullName evidence="1">Polysaccharide biosynthesis domain-containing protein</fullName>
    </recommendedName>
</protein>
<dbReference type="InterPro" id="IPR021148">
    <property type="entry name" value="Polysacc_synth_dom"/>
</dbReference>
<dbReference type="Pfam" id="PF04669">
    <property type="entry name" value="PBDC1"/>
    <property type="match status" value="1"/>
</dbReference>
<dbReference type="PANTHER" id="PTHR13410:SF9">
    <property type="entry name" value="PROTEIN PBDC1"/>
    <property type="match status" value="1"/>
</dbReference>
<dbReference type="PANTHER" id="PTHR13410">
    <property type="entry name" value="PROTEIN PBDC1"/>
    <property type="match status" value="1"/>
</dbReference>
<dbReference type="InterPro" id="IPR023139">
    <property type="entry name" value="PBDC1-like_dom_sf"/>
</dbReference>